<dbReference type="OrthoDB" id="203821at2759"/>
<dbReference type="GO" id="GO:0043023">
    <property type="term" value="F:ribosomal large subunit binding"/>
    <property type="evidence" value="ECO:0007669"/>
    <property type="project" value="InterPro"/>
</dbReference>
<evidence type="ECO:0000313" key="12">
    <source>
        <dbReference type="EMBL" id="EGR30265.1"/>
    </source>
</evidence>
<dbReference type="Proteomes" id="UP000008983">
    <property type="component" value="Unassembled WGS sequence"/>
</dbReference>
<organism evidence="12 13">
    <name type="scientific">Ichthyophthirius multifiliis</name>
    <name type="common">White spot disease agent</name>
    <name type="synonym">Ich</name>
    <dbReference type="NCBI Taxonomy" id="5932"/>
    <lineage>
        <taxon>Eukaryota</taxon>
        <taxon>Sar</taxon>
        <taxon>Alveolata</taxon>
        <taxon>Ciliophora</taxon>
        <taxon>Intramacronucleata</taxon>
        <taxon>Oligohymenophorea</taxon>
        <taxon>Hymenostomatida</taxon>
        <taxon>Ophryoglenina</taxon>
        <taxon>Ichthyophthirius</taxon>
    </lineage>
</organism>
<accession>G0QWY4</accession>
<gene>
    <name evidence="12" type="ORF">IMG5_136460</name>
</gene>
<keyword evidence="5 7" id="KW-0653">Protein transport</keyword>
<keyword evidence="4 7" id="KW-0963">Cytoplasm</keyword>
<evidence type="ECO:0000259" key="11">
    <source>
        <dbReference type="Pfam" id="PF21193"/>
    </source>
</evidence>
<dbReference type="eggNOG" id="KOG2613">
    <property type="taxonomic scope" value="Eukaryota"/>
</dbReference>
<dbReference type="InterPro" id="IPR007064">
    <property type="entry name" value="Nmd3_N"/>
</dbReference>
<dbReference type="OMA" id="VILVRKH"/>
<evidence type="ECO:0000259" key="10">
    <source>
        <dbReference type="Pfam" id="PF21192"/>
    </source>
</evidence>
<keyword evidence="6 7" id="KW-0539">Nucleus</keyword>
<dbReference type="GO" id="GO:0005634">
    <property type="term" value="C:nucleus"/>
    <property type="evidence" value="ECO:0007669"/>
    <property type="project" value="UniProtKB-SubCell"/>
</dbReference>
<comment type="similarity">
    <text evidence="1 7">Belongs to the NMD3 family.</text>
</comment>
<feature type="compositionally biased region" description="Basic and acidic residues" evidence="8">
    <location>
        <begin position="541"/>
        <end position="563"/>
    </location>
</feature>
<comment type="subcellular location">
    <subcellularLocation>
        <location evidence="7">Cytoplasm</location>
    </subcellularLocation>
    <subcellularLocation>
        <location evidence="7">Nucleus</location>
    </subcellularLocation>
</comment>
<evidence type="ECO:0000256" key="5">
    <source>
        <dbReference type="ARBA" id="ARBA00022927"/>
    </source>
</evidence>
<comment type="function">
    <text evidence="7">Acts as an adapter for the XPO1/CRM1-mediated export of the 60S ribosomal subunit.</text>
</comment>
<dbReference type="InterPro" id="IPR048899">
    <property type="entry name" value="NMD_SH3"/>
</dbReference>
<evidence type="ECO:0000256" key="3">
    <source>
        <dbReference type="ARBA" id="ARBA00022448"/>
    </source>
</evidence>
<evidence type="ECO:0000256" key="2">
    <source>
        <dbReference type="ARBA" id="ARBA00017035"/>
    </source>
</evidence>
<keyword evidence="13" id="KW-1185">Reference proteome</keyword>
<dbReference type="GeneID" id="14911124"/>
<dbReference type="GO" id="GO:0000055">
    <property type="term" value="P:ribosomal large subunit export from nucleus"/>
    <property type="evidence" value="ECO:0007669"/>
    <property type="project" value="TreeGrafter"/>
</dbReference>
<feature type="region of interest" description="Disordered" evidence="8">
    <location>
        <begin position="541"/>
        <end position="573"/>
    </location>
</feature>
<evidence type="ECO:0000256" key="7">
    <source>
        <dbReference type="RuleBase" id="RU364108"/>
    </source>
</evidence>
<reference evidence="12 13" key="1">
    <citation type="submission" date="2011-07" db="EMBL/GenBank/DDBJ databases">
        <authorList>
            <person name="Coyne R."/>
            <person name="Brami D."/>
            <person name="Johnson J."/>
            <person name="Hostetler J."/>
            <person name="Hannick L."/>
            <person name="Clark T."/>
            <person name="Cassidy-Hanley D."/>
            <person name="Inman J."/>
        </authorList>
    </citation>
    <scope>NUCLEOTIDE SEQUENCE [LARGE SCALE GENOMIC DNA]</scope>
    <source>
        <strain evidence="12 13">G5</strain>
    </source>
</reference>
<dbReference type="GO" id="GO:0005737">
    <property type="term" value="C:cytoplasm"/>
    <property type="evidence" value="ECO:0007669"/>
    <property type="project" value="UniProtKB-SubCell"/>
</dbReference>
<dbReference type="InterPro" id="IPR039768">
    <property type="entry name" value="Nmd3"/>
</dbReference>
<feature type="domain" description="60S ribosomal export protein NMD3 SH3" evidence="11">
    <location>
        <begin position="262"/>
        <end position="308"/>
    </location>
</feature>
<dbReference type="Pfam" id="PF21192">
    <property type="entry name" value="OB_NMD3"/>
    <property type="match status" value="1"/>
</dbReference>
<evidence type="ECO:0000313" key="13">
    <source>
        <dbReference type="Proteomes" id="UP000008983"/>
    </source>
</evidence>
<evidence type="ECO:0000256" key="1">
    <source>
        <dbReference type="ARBA" id="ARBA00009794"/>
    </source>
</evidence>
<name>G0QWY4_ICHMU</name>
<dbReference type="AlphaFoldDB" id="G0QWY4"/>
<evidence type="ECO:0000256" key="6">
    <source>
        <dbReference type="ARBA" id="ARBA00023242"/>
    </source>
</evidence>
<evidence type="ECO:0000256" key="8">
    <source>
        <dbReference type="SAM" id="MobiDB-lite"/>
    </source>
</evidence>
<dbReference type="STRING" id="857967.G0QWY4"/>
<feature type="domain" description="Nmd3 N-terminal" evidence="9">
    <location>
        <begin position="31"/>
        <end position="259"/>
    </location>
</feature>
<dbReference type="PANTHER" id="PTHR12746">
    <property type="entry name" value="NONSENSE-MEDIATED MRNA DECAY PROTEIN 3"/>
    <property type="match status" value="1"/>
</dbReference>
<dbReference type="Pfam" id="PF04981">
    <property type="entry name" value="NMD3"/>
    <property type="match status" value="1"/>
</dbReference>
<dbReference type="Pfam" id="PF21193">
    <property type="entry name" value="NMD_SH3"/>
    <property type="match status" value="1"/>
</dbReference>
<evidence type="ECO:0000259" key="9">
    <source>
        <dbReference type="Pfam" id="PF04981"/>
    </source>
</evidence>
<dbReference type="InterPro" id="IPR048898">
    <property type="entry name" value="OB_NMD3"/>
</dbReference>
<feature type="domain" description="60S ribosomal export protein NMD3 OB-fold" evidence="10">
    <location>
        <begin position="361"/>
        <end position="420"/>
    </location>
</feature>
<sequence length="618" mass="72504">MQVEKLNISAQSNGSQFMSSTHQRITANILCCICGISFNPSETKTSMCIQCVTSQQDITTGITKQGIINFCRMCHRYNKPPWVYCERESKEMLALCLKKIIGINKLKLIDSAFLYTEPHSRRIRLRLTVQKEVLNNTSIQQNFIAEFVEHYGQCDDCKKEFTPHTWGACVQLRQKVEHKKTFYFLEQIILKNNAHDKILKVEEKDDGLDFFYKNKMQANRMVDFLASVIPLKITASKQLISHDDRNNTFVNKYVWALEIPKVCKDDLCIFPPKLCKELGGISPLCICTKVSNMLHFVDTHQHKRIDLNAEKYFHYENDITCISLKNNQTQFMVINYEKIESNGEKMNNSYVSSIQNVYLDKLAHVTVQRTSDWKEFTIRSHLGEILKEGSFVAGYDLTTINYSEDLDVLKNAPDVVLVKKTFDKQATRRGPRIWKLKRMQMDGIMVDEEDENENTKKNKKKVKNDDFEEFMDDIEKDPKLRENINLYKDEDNIKKLSEKELAKKAQLPKKPQRKIAKLINIKLKNPQEILELQKQENEENLKKGQERKINKQKEEEEKNKQQQDEEEDEDYYDNEVKLIELLDGLNFEEKPQEQVQEVNDDNFIDEFIRKLDNVKVEK</sequence>
<keyword evidence="3 7" id="KW-0813">Transport</keyword>
<dbReference type="PANTHER" id="PTHR12746:SF2">
    <property type="entry name" value="60S RIBOSOMAL EXPORT PROTEIN NMD3"/>
    <property type="match status" value="1"/>
</dbReference>
<dbReference type="RefSeq" id="XP_004065511.1">
    <property type="nucleotide sequence ID" value="XM_004065463.1"/>
</dbReference>
<proteinExistence type="inferred from homology"/>
<dbReference type="GO" id="GO:0015031">
    <property type="term" value="P:protein transport"/>
    <property type="evidence" value="ECO:0007669"/>
    <property type="project" value="UniProtKB-KW"/>
</dbReference>
<dbReference type="InParanoid" id="G0QWY4"/>
<dbReference type="EMBL" id="GL984024">
    <property type="protein sequence ID" value="EGR30265.1"/>
    <property type="molecule type" value="Genomic_DNA"/>
</dbReference>
<feature type="compositionally biased region" description="Acidic residues" evidence="8">
    <location>
        <begin position="564"/>
        <end position="573"/>
    </location>
</feature>
<evidence type="ECO:0000256" key="4">
    <source>
        <dbReference type="ARBA" id="ARBA00022490"/>
    </source>
</evidence>
<protein>
    <recommendedName>
        <fullName evidence="2 7">60S ribosomal export protein NMD3</fullName>
    </recommendedName>
</protein>